<organism evidence="1 2">
    <name type="scientific">Rhodococcus rhodochrous KG-21</name>
    <dbReference type="NCBI Taxonomy" id="1441923"/>
    <lineage>
        <taxon>Bacteria</taxon>
        <taxon>Bacillati</taxon>
        <taxon>Actinomycetota</taxon>
        <taxon>Actinomycetes</taxon>
        <taxon>Mycobacteriales</taxon>
        <taxon>Nocardiaceae</taxon>
        <taxon>Rhodococcus</taxon>
    </lineage>
</organism>
<evidence type="ECO:0000313" key="1">
    <source>
        <dbReference type="EMBL" id="KOS58205.1"/>
    </source>
</evidence>
<evidence type="ECO:0000313" key="2">
    <source>
        <dbReference type="Proteomes" id="UP000037712"/>
    </source>
</evidence>
<reference evidence="2" key="2">
    <citation type="submission" date="2015-01" db="EMBL/GenBank/DDBJ databases">
        <title>Draft genome sequence of potential hydrocarbon metabolising strain of Rhodococcus rhodochrous.</title>
        <authorList>
            <person name="Aggarwal R.K."/>
            <person name="Dawar C."/>
        </authorList>
    </citation>
    <scope>NUCLEOTIDE SEQUENCE [LARGE SCALE GENOMIC DNA]</scope>
    <source>
        <strain evidence="2">KG-21</strain>
    </source>
</reference>
<reference evidence="1 2" key="1">
    <citation type="journal article" date="2015" name="Genome Announc.">
        <title>Draft Genome Sequence of Rhodococcus rhodochrous Strain KG-21, a Soil Isolate from Oil Fields of Krishna-Godavari Basin, India.</title>
        <authorList>
            <person name="Dawar C."/>
            <person name="Aggarwal R.K."/>
        </authorList>
    </citation>
    <scope>NUCLEOTIDE SEQUENCE [LARGE SCALE GENOMIC DNA]</scope>
    <source>
        <strain evidence="1 2">KG-21</strain>
    </source>
</reference>
<dbReference type="EMBL" id="AZYO01000001">
    <property type="protein sequence ID" value="KOS58205.1"/>
    <property type="molecule type" value="Genomic_DNA"/>
</dbReference>
<proteinExistence type="predicted"/>
<name>A0A0M8PMX2_RHORH</name>
<dbReference type="PATRIC" id="fig|1441923.3.peg.267"/>
<dbReference type="RefSeq" id="WP_054370950.1">
    <property type="nucleotide sequence ID" value="NZ_AZYO01000001.1"/>
</dbReference>
<comment type="caution">
    <text evidence="1">The sequence shown here is derived from an EMBL/GenBank/DDBJ whole genome shotgun (WGS) entry which is preliminary data.</text>
</comment>
<dbReference type="AlphaFoldDB" id="A0A0M8PMX2"/>
<dbReference type="Proteomes" id="UP000037712">
    <property type="component" value="Unassembled WGS sequence"/>
</dbReference>
<sequence>MIEPDDDAVLASVITAIEDEITPACDEYAASVCRTAAQMLRHVRARLRYEAPALLAGNAELRGYLSEVDKDTLPGGVRERVESAVAAQPVPVHPDVVALRRDARVLREALVAVIDSVPEQHPARVAGRRHLSAQLQREMSWQQDAYTGPRR</sequence>
<gene>
    <name evidence="1" type="ORF">Z051_01200</name>
</gene>
<accession>A0A0M8PMX2</accession>
<protein>
    <submittedName>
        <fullName evidence="1">Uncharacterized protein</fullName>
    </submittedName>
</protein>